<organism evidence="2 3">
    <name type="scientific">Brassica napus</name>
    <name type="common">Rape</name>
    <dbReference type="NCBI Taxonomy" id="3708"/>
    <lineage>
        <taxon>Eukaryota</taxon>
        <taxon>Viridiplantae</taxon>
        <taxon>Streptophyta</taxon>
        <taxon>Embryophyta</taxon>
        <taxon>Tracheophyta</taxon>
        <taxon>Spermatophyta</taxon>
        <taxon>Magnoliopsida</taxon>
        <taxon>eudicotyledons</taxon>
        <taxon>Gunneridae</taxon>
        <taxon>Pentapetalae</taxon>
        <taxon>rosids</taxon>
        <taxon>malvids</taxon>
        <taxon>Brassicales</taxon>
        <taxon>Brassicaceae</taxon>
        <taxon>Brassiceae</taxon>
        <taxon>Brassica</taxon>
    </lineage>
</organism>
<gene>
    <name evidence="2" type="ORF">HID58_008857</name>
</gene>
<dbReference type="InterPro" id="IPR050667">
    <property type="entry name" value="PPR-containing_protein"/>
</dbReference>
<reference evidence="2 3" key="1">
    <citation type="submission" date="2021-05" db="EMBL/GenBank/DDBJ databases">
        <title>Genome Assembly of Synthetic Allotetraploid Brassica napus Reveals Homoeologous Exchanges between Subgenomes.</title>
        <authorList>
            <person name="Davis J.T."/>
        </authorList>
    </citation>
    <scope>NUCLEOTIDE SEQUENCE [LARGE SCALE GENOMIC DNA]</scope>
    <source>
        <strain evidence="3">cv. Da-Ae</strain>
        <tissue evidence="2">Seedling</tissue>
    </source>
</reference>
<protein>
    <submittedName>
        <fullName evidence="2">Uncharacterized protein</fullName>
    </submittedName>
</protein>
<dbReference type="PANTHER" id="PTHR47939:SF4">
    <property type="entry name" value="PENTACOTRIPEPTIDE-REPEAT REGION OF PRORP DOMAIN-CONTAINING PROTEIN"/>
    <property type="match status" value="1"/>
</dbReference>
<comment type="caution">
    <text evidence="2">The sequence shown here is derived from an EMBL/GenBank/DDBJ whole genome shotgun (WGS) entry which is preliminary data.</text>
</comment>
<dbReference type="PANTHER" id="PTHR47939">
    <property type="entry name" value="MEMBRANE-ASSOCIATED SALT-INDUCIBLE PROTEIN-LIKE"/>
    <property type="match status" value="1"/>
</dbReference>
<dbReference type="Gene3D" id="1.25.40.10">
    <property type="entry name" value="Tetratricopeptide repeat domain"/>
    <property type="match status" value="1"/>
</dbReference>
<sequence length="285" mass="32662">GRKSKSRVPRGQSYLITLIRNRTRQNHSNTQIRSLTLESCRDSESKSDDELQKSEMGENYGDGSKLCYLISPSFNFADPLFFRELLSLQNNNVVAVKAAKGFLNSRYVKPLCEDGYQSVYSTKREETQSLLELYHHQGMTDSEFDVVRVGRFHKSQAYELLKKSLKQGIDPGHAVYPQLISGFCMIGSYASMSETLHTMIAWNHLPTIYTYQEGCVRTKSSLRRFARVVYTTMIHDDHKESKVEKGINLFNELKALNVKPSDRTYAALHKMRNILKMSDSLLQLP</sequence>
<comment type="similarity">
    <text evidence="1">Belongs to the PPR family. P subfamily.</text>
</comment>
<evidence type="ECO:0000256" key="1">
    <source>
        <dbReference type="ARBA" id="ARBA00007626"/>
    </source>
</evidence>
<dbReference type="EMBL" id="JAGKQM010000003">
    <property type="protein sequence ID" value="KAH0931740.1"/>
    <property type="molecule type" value="Genomic_DNA"/>
</dbReference>
<dbReference type="InterPro" id="IPR011990">
    <property type="entry name" value="TPR-like_helical_dom_sf"/>
</dbReference>
<evidence type="ECO:0000313" key="2">
    <source>
        <dbReference type="EMBL" id="KAH0931740.1"/>
    </source>
</evidence>
<feature type="non-terminal residue" evidence="2">
    <location>
        <position position="1"/>
    </location>
</feature>
<proteinExistence type="inferred from homology"/>
<accession>A0ABQ8DQU5</accession>
<name>A0ABQ8DQU5_BRANA</name>
<evidence type="ECO:0000313" key="3">
    <source>
        <dbReference type="Proteomes" id="UP000824890"/>
    </source>
</evidence>
<keyword evidence="3" id="KW-1185">Reference proteome</keyword>
<dbReference type="Proteomes" id="UP000824890">
    <property type="component" value="Unassembled WGS sequence"/>
</dbReference>